<evidence type="ECO:0000313" key="2">
    <source>
        <dbReference type="Proteomes" id="UP001579974"/>
    </source>
</evidence>
<dbReference type="Proteomes" id="UP001579974">
    <property type="component" value="Unassembled WGS sequence"/>
</dbReference>
<accession>A0ABV5AKC4</accession>
<evidence type="ECO:0000313" key="1">
    <source>
        <dbReference type="EMBL" id="MFB5192716.1"/>
    </source>
</evidence>
<proteinExistence type="predicted"/>
<protein>
    <submittedName>
        <fullName evidence="1">Uncharacterized protein</fullName>
    </submittedName>
</protein>
<organism evidence="1 2">
    <name type="scientific">Alicyclobacillus fastidiosus</name>
    <dbReference type="NCBI Taxonomy" id="392011"/>
    <lineage>
        <taxon>Bacteria</taxon>
        <taxon>Bacillati</taxon>
        <taxon>Bacillota</taxon>
        <taxon>Bacilli</taxon>
        <taxon>Bacillales</taxon>
        <taxon>Alicyclobacillaceae</taxon>
        <taxon>Alicyclobacillus</taxon>
    </lineage>
</organism>
<gene>
    <name evidence="1" type="ORF">KKP3000_001925</name>
</gene>
<comment type="caution">
    <text evidence="1">The sequence shown here is derived from an EMBL/GenBank/DDBJ whole genome shotgun (WGS) entry which is preliminary data.</text>
</comment>
<dbReference type="RefSeq" id="WP_275473420.1">
    <property type="nucleotide sequence ID" value="NZ_CP162940.1"/>
</dbReference>
<sequence>MKNFQVISGAVNSVFEVYEVSDEVFESLFPKGTDVAFVSDFDSDDVDFWNEVYRRQVDKKSVCGIHGTLHVTGSHVEKEFFLSRRETDVRTPRY</sequence>
<name>A0ABV5AKC4_9BACL</name>
<dbReference type="EMBL" id="JBDXSU010000027">
    <property type="protein sequence ID" value="MFB5192716.1"/>
    <property type="molecule type" value="Genomic_DNA"/>
</dbReference>
<reference evidence="1 2" key="1">
    <citation type="journal article" date="2024" name="Int. J. Mol. Sci.">
        <title>Exploration of Alicyclobacillus spp. Genome in Search of Antibiotic Resistance.</title>
        <authorList>
            <person name="Bucka-Kolendo J."/>
            <person name="Kiousi D.E."/>
            <person name="Dekowska A."/>
            <person name="Mikolajczuk-Szczyrba A."/>
            <person name="Karadedos D.M."/>
            <person name="Michael P."/>
            <person name="Galanis A."/>
            <person name="Sokolowska B."/>
        </authorList>
    </citation>
    <scope>NUCLEOTIDE SEQUENCE [LARGE SCALE GENOMIC DNA]</scope>
    <source>
        <strain evidence="1 2">KKP 3000</strain>
    </source>
</reference>
<keyword evidence="2" id="KW-1185">Reference proteome</keyword>